<evidence type="ECO:0000313" key="2">
    <source>
        <dbReference type="Proteomes" id="UP001065549"/>
    </source>
</evidence>
<protein>
    <recommendedName>
        <fullName evidence="3">Transposase DDE domain-containing protein</fullName>
    </recommendedName>
</protein>
<proteinExistence type="predicted"/>
<comment type="caution">
    <text evidence="1">The sequence shown here is derived from an EMBL/GenBank/DDBJ whole genome shotgun (WGS) entry which is preliminary data.</text>
</comment>
<evidence type="ECO:0008006" key="3">
    <source>
        <dbReference type="Google" id="ProtNLM"/>
    </source>
</evidence>
<keyword evidence="2" id="KW-1185">Reference proteome</keyword>
<organism evidence="1 2">
    <name type="scientific">Hominibacterium faecale</name>
    <dbReference type="NCBI Taxonomy" id="2839743"/>
    <lineage>
        <taxon>Bacteria</taxon>
        <taxon>Bacillati</taxon>
        <taxon>Bacillota</taxon>
        <taxon>Clostridia</taxon>
        <taxon>Peptostreptococcales</taxon>
        <taxon>Anaerovoracaceae</taxon>
        <taxon>Hominibacterium</taxon>
    </lineage>
</organism>
<dbReference type="EMBL" id="JAOSHN010000004">
    <property type="protein sequence ID" value="MCU7379072.1"/>
    <property type="molecule type" value="Genomic_DNA"/>
</dbReference>
<dbReference type="AlphaFoldDB" id="A0A9J6QNX5"/>
<accession>A0A9J6QNX5</accession>
<evidence type="ECO:0000313" key="1">
    <source>
        <dbReference type="EMBL" id="MCU7379072.1"/>
    </source>
</evidence>
<dbReference type="RefSeq" id="WP_253021236.1">
    <property type="nucleotide sequence ID" value="NZ_JAOSHN010000004.1"/>
</dbReference>
<reference evidence="1" key="1">
    <citation type="submission" date="2022-09" db="EMBL/GenBank/DDBJ databases">
        <title>Culturomic study of gut microbiota in children with autism spectrum disorder.</title>
        <authorList>
            <person name="Efimov B.A."/>
            <person name="Chaplin A.V."/>
            <person name="Sokolova S.R."/>
            <person name="Pikina A.P."/>
            <person name="Korzhanova M."/>
            <person name="Belova V."/>
            <person name="Korostin D."/>
        </authorList>
    </citation>
    <scope>NUCLEOTIDE SEQUENCE</scope>
    <source>
        <strain evidence="1">ASD5510</strain>
    </source>
</reference>
<gene>
    <name evidence="1" type="ORF">OBO34_12010</name>
</gene>
<sequence length="97" mass="11211">METVIGGRAYGEEENLSYCNETGTQNVSKLSLAVTHRKRKTRENFSNNKDAEMYVCKAGYMAIEKKYQKASKHNNYSAVDTCFFDVEKCKRYPFKES</sequence>
<dbReference type="Proteomes" id="UP001065549">
    <property type="component" value="Unassembled WGS sequence"/>
</dbReference>
<name>A0A9J6QNX5_9FIRM</name>